<protein>
    <recommendedName>
        <fullName evidence="4">Zn(2)-C6 fungal-type domain-containing protein</fullName>
    </recommendedName>
</protein>
<feature type="compositionally biased region" description="Polar residues" evidence="3">
    <location>
        <begin position="356"/>
        <end position="374"/>
    </location>
</feature>
<dbReference type="GO" id="GO:0008270">
    <property type="term" value="F:zinc ion binding"/>
    <property type="evidence" value="ECO:0007669"/>
    <property type="project" value="InterPro"/>
</dbReference>
<dbReference type="InterPro" id="IPR050613">
    <property type="entry name" value="Sec_Metabolite_Reg"/>
</dbReference>
<gene>
    <name evidence="5" type="ORF">C6P46_005314</name>
</gene>
<keyword evidence="2" id="KW-0539">Nucleus</keyword>
<feature type="compositionally biased region" description="Gly residues" evidence="3">
    <location>
        <begin position="297"/>
        <end position="309"/>
    </location>
</feature>
<comment type="subcellular location">
    <subcellularLocation>
        <location evidence="1">Nucleus</location>
    </subcellularLocation>
</comment>
<feature type="domain" description="Zn(2)-C6 fungal-type" evidence="4">
    <location>
        <begin position="89"/>
        <end position="122"/>
    </location>
</feature>
<dbReference type="SMART" id="SM00066">
    <property type="entry name" value="GAL4"/>
    <property type="match status" value="1"/>
</dbReference>
<dbReference type="OrthoDB" id="3364175at2759"/>
<sequence length="1038" mass="109811">MASPYDLTHAGQRPAKRPYVDNRTAALAAATAQFDSLVREQAHQEEIDAAVQLAAQQQQQFASTPASQFAPVNNEPPKRKITRKRQVLSCRPCTTRKIRCTRTNGPGAPCQSCEKRGEAALCDVGGGPGGTTPAPSPGPSSTVAAAASSYGQQTPQQQQQQHHHHHHHHRHPHHASRGPSPGSMLPALPPALAAAAAASASPGPFAYGQVLPPPMHHAINIASPGSLDSESNCADHRAELERRIAFLESALLAQGRGLPSPGPAAAGGGGGGGVGVGAPPLGAGLPLPSGPPVGSNGSNGAGGSGGGGNTNPNHRTTDSRKRRREAIREGLAWPDGPDSETEDAALTLEDIGTQMQRRAASISTPILPSSATTASAGGTPNLAGGGGGSGGANAPMNGNGNGNAHGGGGSGAPSISREKTSLIVPEISRRYRGVLIDLYEALPPRDRMDWLIRHYIDSVSWYWCAHHLPTLAAEYDAFCELVAEGRQLEIDPLWLAVLFLTLALSANSLDYIPAGAPLTRDDLVSYVPDYFEAARAALDCGDAFGSARIRTIQAISMLGPLALNSGDQGRVDILIPYVAGALRLCQQLKLDKLGKDDPTVMPPEDPALPSGINSLRREVPLRLFYALLHVDQVIFRLRPVLAGQNICSALPGNYDDKDLRSDTVVPPPPLQVRSFAQYETLRFRVGAIQRRLHEANLNEEGTSFDMMVKCDGEIRNLLAEYELERTDGDTTIPLYWARVAALQNVHIRLIRFHRPFASRGYRDPKYRSSTDAALASARVVLETQKELDKTNAPLVKDCYQLNHIQVSIVVLFCEVYQQHDPAAHPPGEIDLAKQSADYRLISEVSVCFHRAMGSVRERVRAVARQSLLVLQYLFEALHALRPDTQREAFGHLLKRISVAVTEAERGAAAAAALCAASPEAGIKAEESNVRGAATPDGHFSESPAPFSLAATSAAAAAAFGMPVNGGGNLLFGDLAGPLPPPPGMTEQPGGSMQAGMPSSGGLFDGSALAENGDSSAVAGDFAGHDVHFGEMSFDWGYD</sequence>
<evidence type="ECO:0000313" key="6">
    <source>
        <dbReference type="Proteomes" id="UP000777482"/>
    </source>
</evidence>
<dbReference type="AlphaFoldDB" id="A0A9P7B4G6"/>
<dbReference type="PROSITE" id="PS00463">
    <property type="entry name" value="ZN2_CY6_FUNGAL_1"/>
    <property type="match status" value="1"/>
</dbReference>
<comment type="caution">
    <text evidence="5">The sequence shown here is derived from an EMBL/GenBank/DDBJ whole genome shotgun (WGS) entry which is preliminary data.</text>
</comment>
<keyword evidence="6" id="KW-1185">Reference proteome</keyword>
<dbReference type="InterPro" id="IPR001138">
    <property type="entry name" value="Zn2Cys6_DnaBD"/>
</dbReference>
<reference evidence="5 6" key="1">
    <citation type="submission" date="2020-11" db="EMBL/GenBank/DDBJ databases">
        <title>Kefir isolates.</title>
        <authorList>
            <person name="Marcisauskas S."/>
            <person name="Kim Y."/>
            <person name="Blasche S."/>
        </authorList>
    </citation>
    <scope>NUCLEOTIDE SEQUENCE [LARGE SCALE GENOMIC DNA]</scope>
    <source>
        <strain evidence="5 6">KR</strain>
    </source>
</reference>
<dbReference type="Proteomes" id="UP000777482">
    <property type="component" value="Unassembled WGS sequence"/>
</dbReference>
<feature type="region of interest" description="Disordered" evidence="3">
    <location>
        <begin position="979"/>
        <end position="1008"/>
    </location>
</feature>
<name>A0A9P7B4G6_RHOMI</name>
<dbReference type="GO" id="GO:0000981">
    <property type="term" value="F:DNA-binding transcription factor activity, RNA polymerase II-specific"/>
    <property type="evidence" value="ECO:0007669"/>
    <property type="project" value="InterPro"/>
</dbReference>
<evidence type="ECO:0000256" key="3">
    <source>
        <dbReference type="SAM" id="MobiDB-lite"/>
    </source>
</evidence>
<feature type="region of interest" description="Disordered" evidence="3">
    <location>
        <begin position="261"/>
        <end position="341"/>
    </location>
</feature>
<dbReference type="PANTHER" id="PTHR31001:SF76">
    <property type="entry name" value="ZN(2)-C6 FUNGAL-TYPE DOMAIN-CONTAINING PROTEIN"/>
    <property type="match status" value="1"/>
</dbReference>
<evidence type="ECO:0000259" key="4">
    <source>
        <dbReference type="PROSITE" id="PS50048"/>
    </source>
</evidence>
<feature type="compositionally biased region" description="Basic residues" evidence="3">
    <location>
        <begin position="161"/>
        <end position="176"/>
    </location>
</feature>
<dbReference type="GO" id="GO:0005634">
    <property type="term" value="C:nucleus"/>
    <property type="evidence" value="ECO:0007669"/>
    <property type="project" value="UniProtKB-SubCell"/>
</dbReference>
<dbReference type="CDD" id="cd12148">
    <property type="entry name" value="fungal_TF_MHR"/>
    <property type="match status" value="1"/>
</dbReference>
<organism evidence="5 6">
    <name type="scientific">Rhodotorula mucilaginosa</name>
    <name type="common">Yeast</name>
    <name type="synonym">Rhodotorula rubra</name>
    <dbReference type="NCBI Taxonomy" id="5537"/>
    <lineage>
        <taxon>Eukaryota</taxon>
        <taxon>Fungi</taxon>
        <taxon>Dikarya</taxon>
        <taxon>Basidiomycota</taxon>
        <taxon>Pucciniomycotina</taxon>
        <taxon>Microbotryomycetes</taxon>
        <taxon>Sporidiobolales</taxon>
        <taxon>Sporidiobolaceae</taxon>
        <taxon>Rhodotorula</taxon>
    </lineage>
</organism>
<dbReference type="CDD" id="cd00067">
    <property type="entry name" value="GAL4"/>
    <property type="match status" value="1"/>
</dbReference>
<accession>A0A9P7B4G6</accession>
<feature type="compositionally biased region" description="Gly residues" evidence="3">
    <location>
        <begin position="399"/>
        <end position="411"/>
    </location>
</feature>
<feature type="compositionally biased region" description="Low complexity" evidence="3">
    <location>
        <begin position="178"/>
        <end position="187"/>
    </location>
</feature>
<proteinExistence type="predicted"/>
<feature type="region of interest" description="Disordered" evidence="3">
    <location>
        <begin position="356"/>
        <end position="416"/>
    </location>
</feature>
<evidence type="ECO:0000313" key="5">
    <source>
        <dbReference type="EMBL" id="KAG0659143.1"/>
    </source>
</evidence>
<feature type="compositionally biased region" description="Low complexity" evidence="3">
    <location>
        <begin position="139"/>
        <end position="160"/>
    </location>
</feature>
<dbReference type="EMBL" id="PUHQ01000057">
    <property type="protein sequence ID" value="KAG0659143.1"/>
    <property type="molecule type" value="Genomic_DNA"/>
</dbReference>
<evidence type="ECO:0000256" key="1">
    <source>
        <dbReference type="ARBA" id="ARBA00004123"/>
    </source>
</evidence>
<dbReference type="PROSITE" id="PS50048">
    <property type="entry name" value="ZN2_CY6_FUNGAL_2"/>
    <property type="match status" value="1"/>
</dbReference>
<feature type="compositionally biased region" description="Low complexity" evidence="3">
    <location>
        <begin position="277"/>
        <end position="296"/>
    </location>
</feature>
<feature type="region of interest" description="Disordered" evidence="3">
    <location>
        <begin position="124"/>
        <end position="187"/>
    </location>
</feature>
<evidence type="ECO:0000256" key="2">
    <source>
        <dbReference type="ARBA" id="ARBA00023242"/>
    </source>
</evidence>
<dbReference type="PANTHER" id="PTHR31001">
    <property type="entry name" value="UNCHARACTERIZED TRANSCRIPTIONAL REGULATORY PROTEIN"/>
    <property type="match status" value="1"/>
</dbReference>
<feature type="compositionally biased region" description="Gly residues" evidence="3">
    <location>
        <begin position="265"/>
        <end position="276"/>
    </location>
</feature>